<gene>
    <name evidence="2" type="ORF">L195_g005420</name>
</gene>
<evidence type="ECO:0000256" key="1">
    <source>
        <dbReference type="SAM" id="Phobius"/>
    </source>
</evidence>
<evidence type="ECO:0000313" key="3">
    <source>
        <dbReference type="Proteomes" id="UP000236291"/>
    </source>
</evidence>
<proteinExistence type="predicted"/>
<name>A0A2K3P0W6_TRIPR</name>
<reference evidence="2 3" key="2">
    <citation type="journal article" date="2017" name="Front. Plant Sci.">
        <title>Gene Classification and Mining of Molecular Markers Useful in Red Clover (Trifolium pratense) Breeding.</title>
        <authorList>
            <person name="Istvanek J."/>
            <person name="Dluhosova J."/>
            <person name="Dluhos P."/>
            <person name="Patkova L."/>
            <person name="Nedelnik J."/>
            <person name="Repkova J."/>
        </authorList>
    </citation>
    <scope>NUCLEOTIDE SEQUENCE [LARGE SCALE GENOMIC DNA]</scope>
    <source>
        <strain evidence="3">cv. Tatra</strain>
        <tissue evidence="2">Young leaves</tissue>
    </source>
</reference>
<organism evidence="2 3">
    <name type="scientific">Trifolium pratense</name>
    <name type="common">Red clover</name>
    <dbReference type="NCBI Taxonomy" id="57577"/>
    <lineage>
        <taxon>Eukaryota</taxon>
        <taxon>Viridiplantae</taxon>
        <taxon>Streptophyta</taxon>
        <taxon>Embryophyta</taxon>
        <taxon>Tracheophyta</taxon>
        <taxon>Spermatophyta</taxon>
        <taxon>Magnoliopsida</taxon>
        <taxon>eudicotyledons</taxon>
        <taxon>Gunneridae</taxon>
        <taxon>Pentapetalae</taxon>
        <taxon>rosids</taxon>
        <taxon>fabids</taxon>
        <taxon>Fabales</taxon>
        <taxon>Fabaceae</taxon>
        <taxon>Papilionoideae</taxon>
        <taxon>50 kb inversion clade</taxon>
        <taxon>NPAAA clade</taxon>
        <taxon>Hologalegina</taxon>
        <taxon>IRL clade</taxon>
        <taxon>Trifolieae</taxon>
        <taxon>Trifolium</taxon>
    </lineage>
</organism>
<dbReference type="Proteomes" id="UP000236291">
    <property type="component" value="Unassembled WGS sequence"/>
</dbReference>
<feature type="transmembrane region" description="Helical" evidence="1">
    <location>
        <begin position="30"/>
        <end position="50"/>
    </location>
</feature>
<accession>A0A2K3P0W6</accession>
<keyword evidence="1" id="KW-1133">Transmembrane helix</keyword>
<keyword evidence="1" id="KW-0812">Transmembrane</keyword>
<keyword evidence="1" id="KW-0472">Membrane</keyword>
<feature type="transmembrane region" description="Helical" evidence="1">
    <location>
        <begin position="57"/>
        <end position="90"/>
    </location>
</feature>
<evidence type="ECO:0008006" key="4">
    <source>
        <dbReference type="Google" id="ProtNLM"/>
    </source>
</evidence>
<protein>
    <recommendedName>
        <fullName evidence="4">Transmembrane protein</fullName>
    </recommendedName>
</protein>
<reference evidence="2 3" key="1">
    <citation type="journal article" date="2014" name="Am. J. Bot.">
        <title>Genome assembly and annotation for red clover (Trifolium pratense; Fabaceae).</title>
        <authorList>
            <person name="Istvanek J."/>
            <person name="Jaros M."/>
            <person name="Krenek A."/>
            <person name="Repkova J."/>
        </authorList>
    </citation>
    <scope>NUCLEOTIDE SEQUENCE [LARGE SCALE GENOMIC DNA]</scope>
    <source>
        <strain evidence="3">cv. Tatra</strain>
        <tissue evidence="2">Young leaves</tissue>
    </source>
</reference>
<dbReference type="AlphaFoldDB" id="A0A2K3P0W6"/>
<evidence type="ECO:0000313" key="2">
    <source>
        <dbReference type="EMBL" id="PNY08883.1"/>
    </source>
</evidence>
<sequence>MIDKNVFGEDLIHSRLWVGLNWRFPTVSSAAVLVSFSGGAAFEFSVVVLCDGSSDFLVVVVAFCLVVVVTFVFCLAVCGSSRACAVLLRFTGLWLTTTASVSTDLFSSGRVLFLCGCALPPRGVFMSLVDLYRVDVDYLFYPRVVFCFFELGLVCIGSHSTFAPSALRLMELFLDYDRSIAFDLRSRVNV</sequence>
<dbReference type="EMBL" id="ASHM01002796">
    <property type="protein sequence ID" value="PNY08883.1"/>
    <property type="molecule type" value="Genomic_DNA"/>
</dbReference>
<comment type="caution">
    <text evidence="2">The sequence shown here is derived from an EMBL/GenBank/DDBJ whole genome shotgun (WGS) entry which is preliminary data.</text>
</comment>